<gene>
    <name evidence="2" type="ORF">LPLAT_LOCUS13231</name>
</gene>
<sequence>MFVRADSSNIESSDPARTSTDVGIIWRAEREWLPVAAAAADRGISPFMREARNRIHESPHLSDGSIKPAGEHRGKRRPAAIWRHKDSPAHSLGASEI</sequence>
<evidence type="ECO:0000256" key="1">
    <source>
        <dbReference type="SAM" id="MobiDB-lite"/>
    </source>
</evidence>
<evidence type="ECO:0000313" key="3">
    <source>
        <dbReference type="Proteomes" id="UP001497644"/>
    </source>
</evidence>
<dbReference type="AlphaFoldDB" id="A0AAV2P735"/>
<feature type="region of interest" description="Disordered" evidence="1">
    <location>
        <begin position="50"/>
        <end position="97"/>
    </location>
</feature>
<feature type="region of interest" description="Disordered" evidence="1">
    <location>
        <begin position="1"/>
        <end position="20"/>
    </location>
</feature>
<dbReference type="EMBL" id="OZ034831">
    <property type="protein sequence ID" value="CAL1688102.1"/>
    <property type="molecule type" value="Genomic_DNA"/>
</dbReference>
<name>A0AAV2P735_9HYME</name>
<keyword evidence="3" id="KW-1185">Reference proteome</keyword>
<feature type="compositionally biased region" description="Basic and acidic residues" evidence="1">
    <location>
        <begin position="50"/>
        <end position="60"/>
    </location>
</feature>
<protein>
    <submittedName>
        <fullName evidence="2">Uncharacterized protein</fullName>
    </submittedName>
</protein>
<proteinExistence type="predicted"/>
<organism evidence="2 3">
    <name type="scientific">Lasius platythorax</name>
    <dbReference type="NCBI Taxonomy" id="488582"/>
    <lineage>
        <taxon>Eukaryota</taxon>
        <taxon>Metazoa</taxon>
        <taxon>Ecdysozoa</taxon>
        <taxon>Arthropoda</taxon>
        <taxon>Hexapoda</taxon>
        <taxon>Insecta</taxon>
        <taxon>Pterygota</taxon>
        <taxon>Neoptera</taxon>
        <taxon>Endopterygota</taxon>
        <taxon>Hymenoptera</taxon>
        <taxon>Apocrita</taxon>
        <taxon>Aculeata</taxon>
        <taxon>Formicoidea</taxon>
        <taxon>Formicidae</taxon>
        <taxon>Formicinae</taxon>
        <taxon>Lasius</taxon>
        <taxon>Lasius</taxon>
    </lineage>
</organism>
<evidence type="ECO:0000313" key="2">
    <source>
        <dbReference type="EMBL" id="CAL1688102.1"/>
    </source>
</evidence>
<reference evidence="2" key="1">
    <citation type="submission" date="2024-04" db="EMBL/GenBank/DDBJ databases">
        <authorList>
            <consortium name="Molecular Ecology Group"/>
        </authorList>
    </citation>
    <scope>NUCLEOTIDE SEQUENCE</scope>
</reference>
<dbReference type="Proteomes" id="UP001497644">
    <property type="component" value="Chromosome 8"/>
</dbReference>
<accession>A0AAV2P735</accession>